<dbReference type="Proteomes" id="UP000000739">
    <property type="component" value="Chromosome"/>
</dbReference>
<dbReference type="AlphaFoldDB" id="B8FB82"/>
<dbReference type="KEGG" id="dal:Dalk_2836"/>
<dbReference type="Pfam" id="PF00990">
    <property type="entry name" value="GGDEF"/>
    <property type="match status" value="1"/>
</dbReference>
<feature type="domain" description="Response regulatory" evidence="4">
    <location>
        <begin position="8"/>
        <end position="121"/>
    </location>
</feature>
<feature type="domain" description="GGDEF" evidence="5">
    <location>
        <begin position="171"/>
        <end position="303"/>
    </location>
</feature>
<dbReference type="RefSeq" id="WP_015947596.1">
    <property type="nucleotide sequence ID" value="NC_011768.1"/>
</dbReference>
<dbReference type="PROSITE" id="PS50110">
    <property type="entry name" value="RESPONSE_REGULATORY"/>
    <property type="match status" value="1"/>
</dbReference>
<dbReference type="eggNOG" id="COG3706">
    <property type="taxonomic scope" value="Bacteria"/>
</dbReference>
<gene>
    <name evidence="6" type="ordered locus">Dalk_2836</name>
</gene>
<dbReference type="EC" id="2.7.7.65" evidence="1"/>
<accession>B8FB82</accession>
<dbReference type="GO" id="GO:0052621">
    <property type="term" value="F:diguanylate cyclase activity"/>
    <property type="evidence" value="ECO:0007669"/>
    <property type="project" value="UniProtKB-EC"/>
</dbReference>
<evidence type="ECO:0000256" key="2">
    <source>
        <dbReference type="ARBA" id="ARBA00034247"/>
    </source>
</evidence>
<feature type="modified residue" description="4-aspartylphosphate" evidence="3">
    <location>
        <position position="57"/>
    </location>
</feature>
<comment type="catalytic activity">
    <reaction evidence="2">
        <text>2 GTP = 3',3'-c-di-GMP + 2 diphosphate</text>
        <dbReference type="Rhea" id="RHEA:24898"/>
        <dbReference type="ChEBI" id="CHEBI:33019"/>
        <dbReference type="ChEBI" id="CHEBI:37565"/>
        <dbReference type="ChEBI" id="CHEBI:58805"/>
        <dbReference type="EC" id="2.7.7.65"/>
    </reaction>
</comment>
<dbReference type="GO" id="GO:0000160">
    <property type="term" value="P:phosphorelay signal transduction system"/>
    <property type="evidence" value="ECO:0007669"/>
    <property type="project" value="InterPro"/>
</dbReference>
<proteinExistence type="predicted"/>
<dbReference type="InterPro" id="IPR001789">
    <property type="entry name" value="Sig_transdc_resp-reg_receiver"/>
</dbReference>
<dbReference type="NCBIfam" id="TIGR00254">
    <property type="entry name" value="GGDEF"/>
    <property type="match status" value="1"/>
</dbReference>
<evidence type="ECO:0000259" key="4">
    <source>
        <dbReference type="PROSITE" id="PS50110"/>
    </source>
</evidence>
<dbReference type="EMBL" id="CP001322">
    <property type="protein sequence ID" value="ACL04526.1"/>
    <property type="molecule type" value="Genomic_DNA"/>
</dbReference>
<evidence type="ECO:0000256" key="1">
    <source>
        <dbReference type="ARBA" id="ARBA00012528"/>
    </source>
</evidence>
<evidence type="ECO:0000259" key="5">
    <source>
        <dbReference type="PROSITE" id="PS50887"/>
    </source>
</evidence>
<dbReference type="Pfam" id="PF00072">
    <property type="entry name" value="Response_reg"/>
    <property type="match status" value="1"/>
</dbReference>
<reference evidence="6 7" key="1">
    <citation type="journal article" date="2012" name="Environ. Microbiol.">
        <title>The genome sequence of Desulfatibacillum alkenivorans AK-01: a blueprint for anaerobic alkane oxidation.</title>
        <authorList>
            <person name="Callaghan A.V."/>
            <person name="Morris B.E."/>
            <person name="Pereira I.A."/>
            <person name="McInerney M.J."/>
            <person name="Austin R.N."/>
            <person name="Groves J.T."/>
            <person name="Kukor J.J."/>
            <person name="Suflita J.M."/>
            <person name="Young L.Y."/>
            <person name="Zylstra G.J."/>
            <person name="Wawrik B."/>
        </authorList>
    </citation>
    <scope>NUCLEOTIDE SEQUENCE [LARGE SCALE GENOMIC DNA]</scope>
    <source>
        <strain evidence="6 7">AK-01</strain>
    </source>
</reference>
<dbReference type="InterPro" id="IPR050469">
    <property type="entry name" value="Diguanylate_Cyclase"/>
</dbReference>
<dbReference type="InterPro" id="IPR000160">
    <property type="entry name" value="GGDEF_dom"/>
</dbReference>
<dbReference type="InterPro" id="IPR043128">
    <property type="entry name" value="Rev_trsase/Diguanyl_cyclase"/>
</dbReference>
<evidence type="ECO:0000313" key="6">
    <source>
        <dbReference type="EMBL" id="ACL04526.1"/>
    </source>
</evidence>
<dbReference type="PROSITE" id="PS50887">
    <property type="entry name" value="GGDEF"/>
    <property type="match status" value="1"/>
</dbReference>
<protein>
    <recommendedName>
        <fullName evidence="1">diguanylate cyclase</fullName>
        <ecNumber evidence="1">2.7.7.65</ecNumber>
    </recommendedName>
</protein>
<dbReference type="SUPFAM" id="SSF52172">
    <property type="entry name" value="CheY-like"/>
    <property type="match status" value="1"/>
</dbReference>
<evidence type="ECO:0000313" key="7">
    <source>
        <dbReference type="Proteomes" id="UP000000739"/>
    </source>
</evidence>
<dbReference type="CDD" id="cd01949">
    <property type="entry name" value="GGDEF"/>
    <property type="match status" value="1"/>
</dbReference>
<dbReference type="PANTHER" id="PTHR45138">
    <property type="entry name" value="REGULATORY COMPONENTS OF SENSORY TRANSDUCTION SYSTEM"/>
    <property type="match status" value="1"/>
</dbReference>
<dbReference type="HOGENOM" id="CLU_000445_11_28_7"/>
<dbReference type="PANTHER" id="PTHR45138:SF9">
    <property type="entry name" value="DIGUANYLATE CYCLASE DGCM-RELATED"/>
    <property type="match status" value="1"/>
</dbReference>
<dbReference type="Gene3D" id="3.30.70.270">
    <property type="match status" value="1"/>
</dbReference>
<dbReference type="Gene3D" id="3.40.50.2300">
    <property type="match status" value="1"/>
</dbReference>
<dbReference type="SUPFAM" id="SSF55073">
    <property type="entry name" value="Nucleotide cyclase"/>
    <property type="match status" value="1"/>
</dbReference>
<dbReference type="SMART" id="SM00267">
    <property type="entry name" value="GGDEF"/>
    <property type="match status" value="1"/>
</dbReference>
<sequence>MTDFRHADILIVDDDIDVGNTLLKLVLAAGYNGVKAEDGEQALEILKNRQVDLVVTDIELPDIQGLELTNLITKEHGADVIVMTGFGEQYTYEDAIEQGASDFIIKPIKFSELSLRIKRVLRERAFDQEREKLMGKLQELAVTDGLTKLYNSRHFYETLDVEIRRARRYGRPLSLLLFDIDKFKNFNDTYGHIEGDRALARIARAVQDCIRLTDTAFRYGGEEFTVLMPETDEEEALGVGQRVCEEARDLVHRVDGKDVHLTISVGVTQCIPGEDLADMVKRVDEAMYKAKRAGGNQVAALSAPGRPGG</sequence>
<keyword evidence="7" id="KW-1185">Reference proteome</keyword>
<dbReference type="SMART" id="SM00448">
    <property type="entry name" value="REC"/>
    <property type="match status" value="1"/>
</dbReference>
<dbReference type="InterPro" id="IPR029787">
    <property type="entry name" value="Nucleotide_cyclase"/>
</dbReference>
<name>B8FB82_DESAL</name>
<dbReference type="FunFam" id="3.30.70.270:FF:000001">
    <property type="entry name" value="Diguanylate cyclase domain protein"/>
    <property type="match status" value="1"/>
</dbReference>
<keyword evidence="3" id="KW-0597">Phosphoprotein</keyword>
<evidence type="ECO:0000256" key="3">
    <source>
        <dbReference type="PROSITE-ProRule" id="PRU00169"/>
    </source>
</evidence>
<dbReference type="InterPro" id="IPR011006">
    <property type="entry name" value="CheY-like_superfamily"/>
</dbReference>
<organism evidence="6 7">
    <name type="scientific">Desulfatibacillum aliphaticivorans</name>
    <dbReference type="NCBI Taxonomy" id="218208"/>
    <lineage>
        <taxon>Bacteria</taxon>
        <taxon>Pseudomonadati</taxon>
        <taxon>Thermodesulfobacteriota</taxon>
        <taxon>Desulfobacteria</taxon>
        <taxon>Desulfobacterales</taxon>
        <taxon>Desulfatibacillaceae</taxon>
        <taxon>Desulfatibacillum</taxon>
    </lineage>
</organism>